<proteinExistence type="predicted"/>
<name>A0A2I7RXD2_9VIRU</name>
<organism evidence="1 2">
    <name type="scientific">Vibrio phage 1.249.A._10N.261.55.B9</name>
    <dbReference type="NCBI Taxonomy" id="1881268"/>
    <lineage>
        <taxon>Viruses</taxon>
        <taxon>Varidnaviria</taxon>
        <taxon>Abadenavirae</taxon>
        <taxon>Produgelaviricota</taxon>
        <taxon>Belvinaviricetes</taxon>
        <taxon>Vinavirales</taxon>
        <taxon>Autolykiviridae</taxon>
        <taxon>Livvievirus</taxon>
        <taxon>Livvievirus viph1249a</taxon>
    </lineage>
</organism>
<dbReference type="Proteomes" id="UP000275031">
    <property type="component" value="Segment"/>
</dbReference>
<sequence>MAELSESILSNMTASELLRCCDRSKPEVKALCEMLQKYIDSERKIQELSEQIILLVESDQ</sequence>
<evidence type="ECO:0000313" key="1">
    <source>
        <dbReference type="EMBL" id="AUR98297.1"/>
    </source>
</evidence>
<gene>
    <name evidence="1" type="ORF">NVP1249A_03</name>
</gene>
<accession>A0A2I7RXD2</accession>
<reference evidence="1 2" key="1">
    <citation type="submission" date="2017-11" db="EMBL/GenBank/DDBJ databases">
        <title>A major lineage of nontailed dsDNA viruses as unrecognized killers of marine bacteria.</title>
        <authorList>
            <person name="Kauffman K.M."/>
            <person name="Hussain F.A."/>
            <person name="Yang J."/>
            <person name="Arevalo P."/>
            <person name="Brown J.M."/>
            <person name="Chang W.K."/>
            <person name="VanInsberghe D."/>
            <person name="Elsherbini J."/>
            <person name="Cutler M.B."/>
            <person name="Kelly L."/>
            <person name="Polz M.F."/>
        </authorList>
    </citation>
    <scope>NUCLEOTIDE SEQUENCE [LARGE SCALE GENOMIC DNA]</scope>
</reference>
<keyword evidence="2" id="KW-1185">Reference proteome</keyword>
<evidence type="ECO:0000313" key="2">
    <source>
        <dbReference type="Proteomes" id="UP000275031"/>
    </source>
</evidence>
<dbReference type="EMBL" id="MG592615">
    <property type="protein sequence ID" value="AUR98297.1"/>
    <property type="molecule type" value="Genomic_DNA"/>
</dbReference>
<protein>
    <submittedName>
        <fullName evidence="1">Uncharacterized protein</fullName>
    </submittedName>
</protein>